<evidence type="ECO:0000313" key="2">
    <source>
        <dbReference type="Proteomes" id="UP000325333"/>
    </source>
</evidence>
<protein>
    <submittedName>
        <fullName evidence="1">Uncharacterized protein</fullName>
    </submittedName>
</protein>
<name>A0A5B0KKS3_9PROT</name>
<dbReference type="EMBL" id="VEWN01000025">
    <property type="protein sequence ID" value="KAA1052535.1"/>
    <property type="molecule type" value="Genomic_DNA"/>
</dbReference>
<accession>A0A5B0KKS3</accession>
<dbReference type="AlphaFoldDB" id="A0A5B0KKS3"/>
<organism evidence="1 2">
    <name type="scientific">Azospirillum argentinense</name>
    <dbReference type="NCBI Taxonomy" id="2970906"/>
    <lineage>
        <taxon>Bacteria</taxon>
        <taxon>Pseudomonadati</taxon>
        <taxon>Pseudomonadota</taxon>
        <taxon>Alphaproteobacteria</taxon>
        <taxon>Rhodospirillales</taxon>
        <taxon>Azospirillaceae</taxon>
        <taxon>Azospirillum</taxon>
    </lineage>
</organism>
<evidence type="ECO:0000313" key="1">
    <source>
        <dbReference type="EMBL" id="KAA1052535.1"/>
    </source>
</evidence>
<dbReference type="Proteomes" id="UP000325333">
    <property type="component" value="Unassembled WGS sequence"/>
</dbReference>
<proteinExistence type="predicted"/>
<reference evidence="1 2" key="1">
    <citation type="submission" date="2019-07" db="EMBL/GenBank/DDBJ databases">
        <title>Genome sequencing of the stress-tolerant strain Azospirillum brasilense Az19.</title>
        <authorList>
            <person name="Maroniche G.A."/>
            <person name="Garcia J.E."/>
            <person name="Pagnussat L."/>
            <person name="Amenta M."/>
            <person name="Creus C.M."/>
        </authorList>
    </citation>
    <scope>NUCLEOTIDE SEQUENCE [LARGE SCALE GENOMIC DNA]</scope>
    <source>
        <strain evidence="1 2">Az19</strain>
    </source>
</reference>
<sequence length="168" mass="18946">MSAMTMIQWLAKTYEKGAAVANGISSTTEVIKFIDGIWEDHLRYARSANDGCNHILLISDELKSNDDWKRRWTTGTRFSYSRTGSTTFWHPQETFEPDGSPSMVFHGSEHKFNHSNAPSEDIITASRKSTGCAYCLRDACMRFSQQAKKHDLSIPGLNCTALFDKAKK</sequence>
<dbReference type="RefSeq" id="WP_149651712.1">
    <property type="nucleotide sequence ID" value="NZ_VEWN01000025.1"/>
</dbReference>
<gene>
    <name evidence="1" type="ORF">FH063_004212</name>
</gene>
<comment type="caution">
    <text evidence="1">The sequence shown here is derived from an EMBL/GenBank/DDBJ whole genome shotgun (WGS) entry which is preliminary data.</text>
</comment>